<dbReference type="AlphaFoldDB" id="A0A2P6NZP2"/>
<comment type="caution">
    <text evidence="1">The sequence shown here is derived from an EMBL/GenBank/DDBJ whole genome shotgun (WGS) entry which is preliminary data.</text>
</comment>
<dbReference type="Proteomes" id="UP000241769">
    <property type="component" value="Unassembled WGS sequence"/>
</dbReference>
<name>A0A2P6NZP2_9EUKA</name>
<gene>
    <name evidence="1" type="ORF">PROFUN_01252</name>
</gene>
<dbReference type="STRING" id="1890364.A0A2P6NZP2"/>
<dbReference type="EMBL" id="MDYQ01000003">
    <property type="protein sequence ID" value="PRP89389.1"/>
    <property type="molecule type" value="Genomic_DNA"/>
</dbReference>
<protein>
    <submittedName>
        <fullName evidence="1">Uncharacterized protein</fullName>
    </submittedName>
</protein>
<organism evidence="1 2">
    <name type="scientific">Planoprotostelium fungivorum</name>
    <dbReference type="NCBI Taxonomy" id="1890364"/>
    <lineage>
        <taxon>Eukaryota</taxon>
        <taxon>Amoebozoa</taxon>
        <taxon>Evosea</taxon>
        <taxon>Variosea</taxon>
        <taxon>Cavosteliida</taxon>
        <taxon>Cavosteliaceae</taxon>
        <taxon>Planoprotostelium</taxon>
    </lineage>
</organism>
<reference evidence="1 2" key="1">
    <citation type="journal article" date="2018" name="Genome Biol. Evol.">
        <title>Multiple Roots of Fruiting Body Formation in Amoebozoa.</title>
        <authorList>
            <person name="Hillmann F."/>
            <person name="Forbes G."/>
            <person name="Novohradska S."/>
            <person name="Ferling I."/>
            <person name="Riege K."/>
            <person name="Groth M."/>
            <person name="Westermann M."/>
            <person name="Marz M."/>
            <person name="Spaller T."/>
            <person name="Winckler T."/>
            <person name="Schaap P."/>
            <person name="Glockner G."/>
        </authorList>
    </citation>
    <scope>NUCLEOTIDE SEQUENCE [LARGE SCALE GENOMIC DNA]</scope>
    <source>
        <strain evidence="1 2">Jena</strain>
    </source>
</reference>
<accession>A0A2P6NZP2</accession>
<sequence>METLYNTLHNVAERVGLAAPADHETQEIVSSPSIDTTSIMQQEQATQLRETPQEPLQKLEADLERIRMSNAALVTEIGHVEPSASSLGTPMEQEPVERLQSELVKVQLRHVAAAPSQSGASIVVEPVEVLQVTPAREVLETRGKIIEAPNVDYEKIEKGVVVQEIVHPTEQIEIQPIIHREREQLDVKQITEHLHETRIQPTNVEEKVAAPETRQTIVERSVIPENIVKARREVLETIHTQHMNEPIVEETIKKKVIEEVQPVLNLDVYEPTVVKTTLPIYEKVVEKARVFKEERDIPESNSAQKITTYESLAHRDAPGSIKSLTGASQGSPQLSTIRFEFNVDKLQRQEGKQH</sequence>
<proteinExistence type="predicted"/>
<dbReference type="InParanoid" id="A0A2P6NZP2"/>
<evidence type="ECO:0000313" key="2">
    <source>
        <dbReference type="Proteomes" id="UP000241769"/>
    </source>
</evidence>
<keyword evidence="2" id="KW-1185">Reference proteome</keyword>
<evidence type="ECO:0000313" key="1">
    <source>
        <dbReference type="EMBL" id="PRP89389.1"/>
    </source>
</evidence>
<dbReference type="OrthoDB" id="2118965at2759"/>